<proteinExistence type="inferred from homology"/>
<evidence type="ECO:0000313" key="3">
    <source>
        <dbReference type="Proteomes" id="UP000831786"/>
    </source>
</evidence>
<gene>
    <name evidence="2" type="ORF">MUN78_07195</name>
</gene>
<evidence type="ECO:0000313" key="2">
    <source>
        <dbReference type="EMBL" id="UOQ58599.1"/>
    </source>
</evidence>
<dbReference type="RefSeq" id="WP_244729667.1">
    <property type="nucleotide sequence ID" value="NZ_CP095045.1"/>
</dbReference>
<dbReference type="InterPro" id="IPR038595">
    <property type="entry name" value="LOR_sf"/>
</dbReference>
<name>A0ABY4FQZ6_9MICO</name>
<sequence length="171" mass="18963">MRYQMTRKLFALGDQGVITDEHGNSVYRNAGKFFSLHDRVRLLDMQGEEVATFHSKLLSFPKRMFIEIGGEPAATVTRKALAVRVKFDIELASGERWELHGDWVDRSFTLTDGAGATVAQVTKAWVSVAGRYGIDIAEGRDELLVLMILVALESTVAEDEENLDVGAGSTW</sequence>
<comment type="similarity">
    <text evidence="1">Belongs to the LOR family.</text>
</comment>
<protein>
    <submittedName>
        <fullName evidence="2">LURP-one-related family protein</fullName>
    </submittedName>
</protein>
<dbReference type="InterPro" id="IPR007612">
    <property type="entry name" value="LOR"/>
</dbReference>
<reference evidence="2 3" key="1">
    <citation type="submission" date="2022-04" db="EMBL/GenBank/DDBJ databases">
        <title>Leucobacter sp. isolated from rhizosphere of garlic.</title>
        <authorList>
            <person name="Won M."/>
            <person name="Lee C.-M."/>
            <person name="Woen H.-Y."/>
            <person name="Kwon S.-W."/>
        </authorList>
    </citation>
    <scope>NUCLEOTIDE SEQUENCE [LARGE SCALE GENOMIC DNA]</scope>
    <source>
        <strain evidence="2 3">H21R-40</strain>
    </source>
</reference>
<organism evidence="2 3">
    <name type="scientific">Leucobacter allii</name>
    <dbReference type="NCBI Taxonomy" id="2932247"/>
    <lineage>
        <taxon>Bacteria</taxon>
        <taxon>Bacillati</taxon>
        <taxon>Actinomycetota</taxon>
        <taxon>Actinomycetes</taxon>
        <taxon>Micrococcales</taxon>
        <taxon>Microbacteriaceae</taxon>
        <taxon>Leucobacter</taxon>
    </lineage>
</organism>
<accession>A0ABY4FQZ6</accession>
<dbReference type="Gene3D" id="2.40.160.200">
    <property type="entry name" value="LURP1-related"/>
    <property type="match status" value="1"/>
</dbReference>
<dbReference type="InterPro" id="IPR025659">
    <property type="entry name" value="Tubby-like_C"/>
</dbReference>
<dbReference type="Pfam" id="PF04525">
    <property type="entry name" value="LOR"/>
    <property type="match status" value="1"/>
</dbReference>
<dbReference type="EMBL" id="CP095045">
    <property type="protein sequence ID" value="UOQ58599.1"/>
    <property type="molecule type" value="Genomic_DNA"/>
</dbReference>
<dbReference type="Proteomes" id="UP000831786">
    <property type="component" value="Chromosome"/>
</dbReference>
<dbReference type="SUPFAM" id="SSF54518">
    <property type="entry name" value="Tubby C-terminal domain-like"/>
    <property type="match status" value="1"/>
</dbReference>
<evidence type="ECO:0000256" key="1">
    <source>
        <dbReference type="ARBA" id="ARBA00005437"/>
    </source>
</evidence>
<keyword evidence="3" id="KW-1185">Reference proteome</keyword>